<comment type="caution">
    <text evidence="2">The sequence shown here is derived from an EMBL/GenBank/DDBJ whole genome shotgun (WGS) entry which is preliminary data.</text>
</comment>
<dbReference type="EMBL" id="SMCR01000001">
    <property type="protein sequence ID" value="TCW00185.1"/>
    <property type="molecule type" value="Genomic_DNA"/>
</dbReference>
<dbReference type="AlphaFoldDB" id="A0A4R3Z6S1"/>
<gene>
    <name evidence="2" type="ORF">EDC52_101532</name>
</gene>
<proteinExistence type="predicted"/>
<evidence type="ECO:0000313" key="2">
    <source>
        <dbReference type="EMBL" id="TCW00185.1"/>
    </source>
</evidence>
<accession>A0A4R3Z6S1</accession>
<name>A0A4R3Z6S1_9GAMM</name>
<reference evidence="2 3" key="1">
    <citation type="submission" date="2019-03" db="EMBL/GenBank/DDBJ databases">
        <title>Genomic Encyclopedia of Type Strains, Phase IV (KMG-IV): sequencing the most valuable type-strain genomes for metagenomic binning, comparative biology and taxonomic classification.</title>
        <authorList>
            <person name="Goeker M."/>
        </authorList>
    </citation>
    <scope>NUCLEOTIDE SEQUENCE [LARGE SCALE GENOMIC DNA]</scope>
    <source>
        <strain evidence="2 3">DSM 19580</strain>
    </source>
</reference>
<feature type="region of interest" description="Disordered" evidence="1">
    <location>
        <begin position="27"/>
        <end position="47"/>
    </location>
</feature>
<dbReference type="Proteomes" id="UP000295719">
    <property type="component" value="Unassembled WGS sequence"/>
</dbReference>
<keyword evidence="3" id="KW-1185">Reference proteome</keyword>
<evidence type="ECO:0000313" key="3">
    <source>
        <dbReference type="Proteomes" id="UP000295719"/>
    </source>
</evidence>
<evidence type="ECO:0000256" key="1">
    <source>
        <dbReference type="SAM" id="MobiDB-lite"/>
    </source>
</evidence>
<organism evidence="2 3">
    <name type="scientific">Biostraticola tofi</name>
    <dbReference type="NCBI Taxonomy" id="466109"/>
    <lineage>
        <taxon>Bacteria</taxon>
        <taxon>Pseudomonadati</taxon>
        <taxon>Pseudomonadota</taxon>
        <taxon>Gammaproteobacteria</taxon>
        <taxon>Enterobacterales</taxon>
        <taxon>Bruguierivoracaceae</taxon>
        <taxon>Biostraticola</taxon>
    </lineage>
</organism>
<protein>
    <submittedName>
        <fullName evidence="2">Uncharacterized protein</fullName>
    </submittedName>
</protein>
<sequence length="47" mass="5329">MLAHFVFLIAPHRVRQIDYLSGLGSGLLEKNSSSNEKNNRRQMTSVI</sequence>